<name>A0ABS8IC32_9NOSO</name>
<dbReference type="Proteomes" id="UP001199525">
    <property type="component" value="Unassembled WGS sequence"/>
</dbReference>
<keyword evidence="2" id="KW-1185">Reference proteome</keyword>
<sequence>MIIFPESDLKEQLIEQLIKMFSASGDTVIFPWLPSRDMIEIAHQLNRRVFAGDPSLERCRQAMPAAGYTYAQSQLTTEPLDYP</sequence>
<accession>A0ABS8IC32</accession>
<dbReference type="EMBL" id="JAIVFQ010000034">
    <property type="protein sequence ID" value="MCC5601620.1"/>
    <property type="molecule type" value="Genomic_DNA"/>
</dbReference>
<gene>
    <name evidence="1" type="ORF">LC586_21035</name>
</gene>
<protein>
    <submittedName>
        <fullName evidence="1">Uncharacterized protein</fullName>
    </submittedName>
</protein>
<dbReference type="RefSeq" id="WP_229486632.1">
    <property type="nucleotide sequence ID" value="NZ_JAIVFQ010000034.1"/>
</dbReference>
<evidence type="ECO:0000313" key="2">
    <source>
        <dbReference type="Proteomes" id="UP001199525"/>
    </source>
</evidence>
<reference evidence="1 2" key="1">
    <citation type="journal article" date="2021" name="Microorganisms">
        <title>Genome Evolution of Filamentous Cyanobacterium Nostoc Species: From Facultative Symbiosis to Free Living.</title>
        <authorList>
            <person name="Huo D."/>
            <person name="Li H."/>
            <person name="Cai F."/>
            <person name="Guo X."/>
            <person name="Qiao Z."/>
            <person name="Wang W."/>
            <person name="Yu G."/>
            <person name="Li R."/>
        </authorList>
    </citation>
    <scope>NUCLEOTIDE SEQUENCE [LARGE SCALE GENOMIC DNA]</scope>
    <source>
        <strain evidence="1 2">CHAB 5714</strain>
    </source>
</reference>
<organism evidence="1 2">
    <name type="scientific">Nostoc favosum CHAB5714</name>
    <dbReference type="NCBI Taxonomy" id="2780399"/>
    <lineage>
        <taxon>Bacteria</taxon>
        <taxon>Bacillati</taxon>
        <taxon>Cyanobacteriota</taxon>
        <taxon>Cyanophyceae</taxon>
        <taxon>Nostocales</taxon>
        <taxon>Nostocaceae</taxon>
        <taxon>Nostoc</taxon>
        <taxon>Nostoc favosum</taxon>
    </lineage>
</organism>
<comment type="caution">
    <text evidence="1">The sequence shown here is derived from an EMBL/GenBank/DDBJ whole genome shotgun (WGS) entry which is preliminary data.</text>
</comment>
<proteinExistence type="predicted"/>
<evidence type="ECO:0000313" key="1">
    <source>
        <dbReference type="EMBL" id="MCC5601620.1"/>
    </source>
</evidence>